<dbReference type="EMBL" id="NRSD01000008">
    <property type="protein sequence ID" value="MBK1644900.1"/>
    <property type="molecule type" value="Genomic_DNA"/>
</dbReference>
<evidence type="ECO:0000313" key="3">
    <source>
        <dbReference type="Proteomes" id="UP001138802"/>
    </source>
</evidence>
<evidence type="ECO:0000313" key="2">
    <source>
        <dbReference type="EMBL" id="MBK1644900.1"/>
    </source>
</evidence>
<dbReference type="Gene3D" id="3.40.50.11090">
    <property type="match status" value="1"/>
</dbReference>
<protein>
    <recommendedName>
        <fullName evidence="1">WsaF C-terminal domain-containing protein</fullName>
    </recommendedName>
</protein>
<comment type="caution">
    <text evidence="2">The sequence shown here is derived from an EMBL/GenBank/DDBJ whole genome shotgun (WGS) entry which is preliminary data.</text>
</comment>
<name>A0A9X1B9B3_9GAMM</name>
<dbReference type="AlphaFoldDB" id="A0A9X1B9B3"/>
<organism evidence="2 3">
    <name type="scientific">Thiocapsa imhoffii</name>
    <dbReference type="NCBI Taxonomy" id="382777"/>
    <lineage>
        <taxon>Bacteria</taxon>
        <taxon>Pseudomonadati</taxon>
        <taxon>Pseudomonadota</taxon>
        <taxon>Gammaproteobacteria</taxon>
        <taxon>Chromatiales</taxon>
        <taxon>Chromatiaceae</taxon>
        <taxon>Thiocapsa</taxon>
    </lineage>
</organism>
<accession>A0A9X1B9B3</accession>
<gene>
    <name evidence="2" type="ORF">CKO25_09605</name>
</gene>
<evidence type="ECO:0000259" key="1">
    <source>
        <dbReference type="Pfam" id="PF22772"/>
    </source>
</evidence>
<proteinExistence type="predicted"/>
<dbReference type="Gene3D" id="3.40.50.2000">
    <property type="entry name" value="Glycogen Phosphorylase B"/>
    <property type="match status" value="1"/>
</dbReference>
<dbReference type="InterPro" id="IPR055050">
    <property type="entry name" value="WsaF_C"/>
</dbReference>
<sequence>MRPFRVAAGLWRRDPEYLAQLGLAKRPNAGAEASSTGGDRDDPAVPLVTGSSGERCAEWSVREFMASTYPDLTGLGVYVDPTPLRAGRLTLLLESLNSLDVLGTGATALLFAVALARHRGVALRLVTRQAPPDAPTCGSILSLQGWRGTLNTTFEYAPAREEARRLAIVPGETMLTTSWRTTMAALKVCAPDRILYLIQDDERLRCRTHDERLRCTEILCHPQLRFVVNSRGLFTTLQQAGMQGVAERGLVFEPAFPEPLYARQARRPLQRRRFILDAAPGDPLGLFPRGLEVLAAVLEQEILTASDWDIEIIGADLPNLRLPRGVQPRTLDPARWREHLKSIRQADLALVLSARHAPAYAALALAAAGAVVVTNATATNRGLPRQCARIQVVEPTIAALSAALAEGRLLVETPPERIAHQTAMRSESGWETAFAPVLDALDGS</sequence>
<dbReference type="Proteomes" id="UP001138802">
    <property type="component" value="Unassembled WGS sequence"/>
</dbReference>
<feature type="domain" description="WsaF C-terminal" evidence="1">
    <location>
        <begin position="273"/>
        <end position="404"/>
    </location>
</feature>
<keyword evidence="3" id="KW-1185">Reference proteome</keyword>
<dbReference type="Pfam" id="PF22772">
    <property type="entry name" value="WsaF_C"/>
    <property type="match status" value="1"/>
</dbReference>
<reference evidence="2 3" key="1">
    <citation type="journal article" date="2020" name="Microorganisms">
        <title>Osmotic Adaptation and Compatible Solute Biosynthesis of Phototrophic Bacteria as Revealed from Genome Analyses.</title>
        <authorList>
            <person name="Imhoff J.F."/>
            <person name="Rahn T."/>
            <person name="Kunzel S."/>
            <person name="Keller A."/>
            <person name="Neulinger S.C."/>
        </authorList>
    </citation>
    <scope>NUCLEOTIDE SEQUENCE [LARGE SCALE GENOMIC DNA]</scope>
    <source>
        <strain evidence="2 3">DSM 21303</strain>
    </source>
</reference>